<accession>A0ABY5WU40</accession>
<name>A0ABY5WU40_LEICA</name>
<evidence type="ECO:0000313" key="2">
    <source>
        <dbReference type="Proteomes" id="UP001058184"/>
    </source>
</evidence>
<sequence length="51" mass="5865">MRRTKVAYIYRETGNLRAVQRLQGRTKMDITVRYPGVELENALAIAEVAEI</sequence>
<proteinExistence type="predicted"/>
<organism evidence="1 2">
    <name type="scientific">Leisingera caerulea</name>
    <name type="common">Phaeobacter caeruleus</name>
    <dbReference type="NCBI Taxonomy" id="506591"/>
    <lineage>
        <taxon>Bacteria</taxon>
        <taxon>Pseudomonadati</taxon>
        <taxon>Pseudomonadota</taxon>
        <taxon>Alphaproteobacteria</taxon>
        <taxon>Rhodobacterales</taxon>
        <taxon>Roseobacteraceae</taxon>
        <taxon>Leisingera</taxon>
    </lineage>
</organism>
<dbReference type="Proteomes" id="UP001058184">
    <property type="component" value="Chromosome"/>
</dbReference>
<gene>
    <name evidence="1" type="ORF">K3722_14475</name>
</gene>
<keyword evidence="2" id="KW-1185">Reference proteome</keyword>
<reference evidence="1" key="1">
    <citation type="submission" date="2021-08" db="EMBL/GenBank/DDBJ databases">
        <authorList>
            <person name="Nwanade C."/>
            <person name="Wang M."/>
            <person name="Masoudi A."/>
            <person name="Yu Z."/>
            <person name="Liu J."/>
        </authorList>
    </citation>
    <scope>NUCLEOTIDE SEQUENCE</scope>
    <source>
        <strain evidence="1">S141</strain>
    </source>
</reference>
<dbReference type="EMBL" id="CP081078">
    <property type="protein sequence ID" value="UWQ57708.1"/>
    <property type="molecule type" value="Genomic_DNA"/>
</dbReference>
<evidence type="ECO:0000313" key="1">
    <source>
        <dbReference type="EMBL" id="UWQ57708.1"/>
    </source>
</evidence>
<protein>
    <submittedName>
        <fullName evidence="1">Uncharacterized protein</fullName>
    </submittedName>
</protein>